<feature type="coiled-coil region" evidence="1">
    <location>
        <begin position="112"/>
        <end position="146"/>
    </location>
</feature>
<organism evidence="3 4">
    <name type="scientific">Roseburia porci</name>
    <dbReference type="NCBI Taxonomy" id="2605790"/>
    <lineage>
        <taxon>Bacteria</taxon>
        <taxon>Bacillati</taxon>
        <taxon>Bacillota</taxon>
        <taxon>Clostridia</taxon>
        <taxon>Lachnospirales</taxon>
        <taxon>Lachnospiraceae</taxon>
        <taxon>Roseburia</taxon>
    </lineage>
</organism>
<protein>
    <submittedName>
        <fullName evidence="3">Uncharacterized protein</fullName>
    </submittedName>
</protein>
<feature type="region of interest" description="Disordered" evidence="2">
    <location>
        <begin position="421"/>
        <end position="447"/>
    </location>
</feature>
<reference evidence="3 4" key="1">
    <citation type="submission" date="2019-08" db="EMBL/GenBank/DDBJ databases">
        <title>In-depth cultivation of the pig gut microbiome towards novel bacterial diversity and tailored functional studies.</title>
        <authorList>
            <person name="Wylensek D."/>
            <person name="Hitch T.C.A."/>
            <person name="Clavel T."/>
        </authorList>
    </citation>
    <scope>NUCLEOTIDE SEQUENCE [LARGE SCALE GENOMIC DNA]</scope>
    <source>
        <strain evidence="3 4">MUC/MUC-530-WT-4D</strain>
    </source>
</reference>
<evidence type="ECO:0000313" key="4">
    <source>
        <dbReference type="Proteomes" id="UP000474024"/>
    </source>
</evidence>
<dbReference type="Proteomes" id="UP000474024">
    <property type="component" value="Unassembled WGS sequence"/>
</dbReference>
<dbReference type="AlphaFoldDB" id="A0A6L5YSR0"/>
<dbReference type="RefSeq" id="WP_154430444.1">
    <property type="nucleotide sequence ID" value="NZ_VUNI01000019.1"/>
</dbReference>
<gene>
    <name evidence="3" type="ORF">FYJ75_10705</name>
</gene>
<evidence type="ECO:0000313" key="3">
    <source>
        <dbReference type="EMBL" id="MST75480.1"/>
    </source>
</evidence>
<feature type="compositionally biased region" description="Basic and acidic residues" evidence="2">
    <location>
        <begin position="436"/>
        <end position="447"/>
    </location>
</feature>
<comment type="caution">
    <text evidence="3">The sequence shown here is derived from an EMBL/GenBank/DDBJ whole genome shotgun (WGS) entry which is preliminary data.</text>
</comment>
<keyword evidence="4" id="KW-1185">Reference proteome</keyword>
<evidence type="ECO:0000256" key="1">
    <source>
        <dbReference type="SAM" id="Coils"/>
    </source>
</evidence>
<proteinExistence type="predicted"/>
<keyword evidence="1" id="KW-0175">Coiled coil</keyword>
<sequence length="447" mass="50807">MDTQIFNNFVTYMGVYECLSRGPCTPNEVAKYLTNSMTSRNAAKHSKKAADGDLKYISLNKDEKLELDKPALIGFLLEFCQALHLEADIHTKKKQKPEDSIVSITNSHSKEFQDMKDQNNNAKKTIKDLKKKIFELQKEKEKAAASTIISCMDSKVLVPASVKSEPKDALAENCFLATPEMQMDQVSSLSNDGGILNSMFDVSDSADKELTESNYIHWICKPFEAGKLFIKRLKDEKEAPALVEKNCDLDANRSKSVQLLLSNKSLSNQAKLATYAFWYFHDDPEMEELLRLAGRYGIHADSVIQLLEQPKEYRNYKTVRAFLQQIMMSSEAQIKMEAAKELLCGDWYVTADYCGKTCRFKLMPVEELEEFVLLLNEVRLDEASEKLVKLLEWKSTCGQSDHKLEKEDIETPKFVKEVSNIPEAHMPIDEESALSHFEESEGDDNGK</sequence>
<dbReference type="EMBL" id="VUNI01000019">
    <property type="protein sequence ID" value="MST75480.1"/>
    <property type="molecule type" value="Genomic_DNA"/>
</dbReference>
<evidence type="ECO:0000256" key="2">
    <source>
        <dbReference type="SAM" id="MobiDB-lite"/>
    </source>
</evidence>
<name>A0A6L5YSR0_9FIRM</name>
<accession>A0A6L5YSR0</accession>